<organism evidence="2 3">
    <name type="scientific">Globodera pallida</name>
    <name type="common">Potato cyst nematode worm</name>
    <name type="synonym">Heterodera pallida</name>
    <dbReference type="NCBI Taxonomy" id="36090"/>
    <lineage>
        <taxon>Eukaryota</taxon>
        <taxon>Metazoa</taxon>
        <taxon>Ecdysozoa</taxon>
        <taxon>Nematoda</taxon>
        <taxon>Chromadorea</taxon>
        <taxon>Rhabditida</taxon>
        <taxon>Tylenchina</taxon>
        <taxon>Tylenchomorpha</taxon>
        <taxon>Tylenchoidea</taxon>
        <taxon>Heteroderidae</taxon>
        <taxon>Heteroderinae</taxon>
        <taxon>Globodera</taxon>
    </lineage>
</organism>
<protein>
    <submittedName>
        <fullName evidence="3">Uncharacterized protein</fullName>
    </submittedName>
</protein>
<keyword evidence="2" id="KW-1185">Reference proteome</keyword>
<reference evidence="3" key="3">
    <citation type="submission" date="2016-06" db="UniProtKB">
        <authorList>
            <consortium name="WormBaseParasite"/>
        </authorList>
    </citation>
    <scope>IDENTIFICATION</scope>
</reference>
<dbReference type="AlphaFoldDB" id="A0A183CEZ7"/>
<proteinExistence type="predicted"/>
<reference evidence="2" key="1">
    <citation type="submission" date="2013-12" db="EMBL/GenBank/DDBJ databases">
        <authorList>
            <person name="Aslett M."/>
        </authorList>
    </citation>
    <scope>NUCLEOTIDE SEQUENCE [LARGE SCALE GENOMIC DNA]</scope>
    <source>
        <strain evidence="2">Lindley</strain>
    </source>
</reference>
<dbReference type="Proteomes" id="UP000050741">
    <property type="component" value="Unassembled WGS sequence"/>
</dbReference>
<accession>A0A183CEZ7</accession>
<dbReference type="WBParaSite" id="GPLIN_001145200">
    <property type="protein sequence ID" value="GPLIN_001145200"/>
    <property type="gene ID" value="GPLIN_001145200"/>
</dbReference>
<evidence type="ECO:0000313" key="2">
    <source>
        <dbReference type="Proteomes" id="UP000050741"/>
    </source>
</evidence>
<name>A0A183CEZ7_GLOPA</name>
<feature type="region of interest" description="Disordered" evidence="1">
    <location>
        <begin position="37"/>
        <end position="97"/>
    </location>
</feature>
<feature type="compositionally biased region" description="Acidic residues" evidence="1">
    <location>
        <begin position="136"/>
        <end position="153"/>
    </location>
</feature>
<reference evidence="2" key="2">
    <citation type="submission" date="2014-05" db="EMBL/GenBank/DDBJ databases">
        <title>The genome and life-stage specific transcriptomes of Globodera pallida elucidate key aspects of plant parasitism by a cyst nematode.</title>
        <authorList>
            <person name="Cotton J.A."/>
            <person name="Lilley C.J."/>
            <person name="Jones L.M."/>
            <person name="Kikuchi T."/>
            <person name="Reid A.J."/>
            <person name="Thorpe P."/>
            <person name="Tsai I.J."/>
            <person name="Beasley H."/>
            <person name="Blok V."/>
            <person name="Cock P.J.A."/>
            <person name="Van den Akker S.E."/>
            <person name="Holroyd N."/>
            <person name="Hunt M."/>
            <person name="Mantelin S."/>
            <person name="Naghra H."/>
            <person name="Pain A."/>
            <person name="Palomares-Rius J.E."/>
            <person name="Zarowiecki M."/>
            <person name="Berriman M."/>
            <person name="Jones J.T."/>
            <person name="Urwin P.E."/>
        </authorList>
    </citation>
    <scope>NUCLEOTIDE SEQUENCE [LARGE SCALE GENOMIC DNA]</scope>
    <source>
        <strain evidence="2">Lindley</strain>
    </source>
</reference>
<feature type="region of interest" description="Disordered" evidence="1">
    <location>
        <begin position="134"/>
        <end position="181"/>
    </location>
</feature>
<evidence type="ECO:0000313" key="3">
    <source>
        <dbReference type="WBParaSite" id="GPLIN_001145200"/>
    </source>
</evidence>
<sequence length="206" mass="22202">MKRTLNTAMPDAETKEKMINLMAGFRTPQCAFNAAFKSESAESGTGEATVGGPQRQPNPAPPPVARVTRRTSMMNQHEHLRRMRDEDGSLSSSSGRAGVAVRQIAGIAVRRIASSRGSSASSAVISPMVLAPLHFDEDDEEEDNGGDEDEMSEDGNTPLSIGEDDEEGTPAPEEMSVDGSVERARGAVSMQHNQQIQQHIQQVHSF</sequence>
<evidence type="ECO:0000256" key="1">
    <source>
        <dbReference type="SAM" id="MobiDB-lite"/>
    </source>
</evidence>